<dbReference type="EMBL" id="MT142254">
    <property type="protein sequence ID" value="QJA76952.1"/>
    <property type="molecule type" value="Genomic_DNA"/>
</dbReference>
<proteinExistence type="predicted"/>
<evidence type="ECO:0000256" key="1">
    <source>
        <dbReference type="SAM" id="MobiDB-lite"/>
    </source>
</evidence>
<evidence type="ECO:0000313" key="3">
    <source>
        <dbReference type="EMBL" id="QJA85903.1"/>
    </source>
</evidence>
<dbReference type="AlphaFoldDB" id="A0A6M3KUQ7"/>
<evidence type="ECO:0000313" key="2">
    <source>
        <dbReference type="EMBL" id="QJA76952.1"/>
    </source>
</evidence>
<name>A0A6M3KUQ7_9ZZZZ</name>
<feature type="region of interest" description="Disordered" evidence="1">
    <location>
        <begin position="100"/>
        <end position="126"/>
    </location>
</feature>
<dbReference type="EMBL" id="MT142602">
    <property type="protein sequence ID" value="QJA85903.1"/>
    <property type="molecule type" value="Genomic_DNA"/>
</dbReference>
<sequence>MDGIDTRNLPRNGSLRESFVWVWDSLALDEPELGSCPSLGALGMLEWAKSHPNDFYKLASGLIVKEKTDEISSLERKVETHCTKISAQCDRLLDALLGQAAEADGSESEVSEGASESGTDQPDDAG</sequence>
<gene>
    <name evidence="2" type="ORF">MM415A01398_0012</name>
    <name evidence="3" type="ORF">MM415B02161_0008</name>
</gene>
<organism evidence="3">
    <name type="scientific">viral metagenome</name>
    <dbReference type="NCBI Taxonomy" id="1070528"/>
    <lineage>
        <taxon>unclassified sequences</taxon>
        <taxon>metagenomes</taxon>
        <taxon>organismal metagenomes</taxon>
    </lineage>
</organism>
<protein>
    <submittedName>
        <fullName evidence="3">Uncharacterized protein</fullName>
    </submittedName>
</protein>
<accession>A0A6M3KUQ7</accession>
<reference evidence="3" key="1">
    <citation type="submission" date="2020-03" db="EMBL/GenBank/DDBJ databases">
        <title>The deep terrestrial virosphere.</title>
        <authorList>
            <person name="Holmfeldt K."/>
            <person name="Nilsson E."/>
            <person name="Simone D."/>
            <person name="Lopez-Fernandez M."/>
            <person name="Wu X."/>
            <person name="de Brujin I."/>
            <person name="Lundin D."/>
            <person name="Andersson A."/>
            <person name="Bertilsson S."/>
            <person name="Dopson M."/>
        </authorList>
    </citation>
    <scope>NUCLEOTIDE SEQUENCE</scope>
    <source>
        <strain evidence="2">MM415A01398</strain>
        <strain evidence="3">MM415B02161</strain>
    </source>
</reference>